<keyword evidence="2" id="KW-0560">Oxidoreductase</keyword>
<keyword evidence="5" id="KW-1185">Reference proteome</keyword>
<dbReference type="InterPro" id="IPR023753">
    <property type="entry name" value="FAD/NAD-binding_dom"/>
</dbReference>
<comment type="caution">
    <text evidence="4">The sequence shown here is derived from an EMBL/GenBank/DDBJ whole genome shotgun (WGS) entry which is preliminary data.</text>
</comment>
<dbReference type="RefSeq" id="WP_238315707.1">
    <property type="nucleotide sequence ID" value="NZ_BQKV01000013.1"/>
</dbReference>
<dbReference type="InterPro" id="IPR050097">
    <property type="entry name" value="Ferredoxin-NADP_redctase_2"/>
</dbReference>
<dbReference type="PRINTS" id="PR00469">
    <property type="entry name" value="PNDRDTASEII"/>
</dbReference>
<dbReference type="PRINTS" id="PR00368">
    <property type="entry name" value="FADPNR"/>
</dbReference>
<evidence type="ECO:0000313" key="4">
    <source>
        <dbReference type="EMBL" id="GJN63640.1"/>
    </source>
</evidence>
<dbReference type="GO" id="GO:0016491">
    <property type="term" value="F:oxidoreductase activity"/>
    <property type="evidence" value="ECO:0007669"/>
    <property type="project" value="UniProtKB-KW"/>
</dbReference>
<dbReference type="Proteomes" id="UP001055185">
    <property type="component" value="Unassembled WGS sequence"/>
</dbReference>
<name>A0AA37IWG8_9FIRM</name>
<dbReference type="InterPro" id="IPR036188">
    <property type="entry name" value="FAD/NAD-bd_sf"/>
</dbReference>
<proteinExistence type="predicted"/>
<accession>A0AA37IWG8</accession>
<evidence type="ECO:0000256" key="1">
    <source>
        <dbReference type="ARBA" id="ARBA00022630"/>
    </source>
</evidence>
<dbReference type="EMBL" id="BQKV01000013">
    <property type="protein sequence ID" value="GJN63640.1"/>
    <property type="molecule type" value="Genomic_DNA"/>
</dbReference>
<dbReference type="Pfam" id="PF07992">
    <property type="entry name" value="Pyr_redox_2"/>
    <property type="match status" value="1"/>
</dbReference>
<sequence length="300" mass="31393">MYDIIIIGAGPAGISAGIYAVSRGKRTLILEKAQVGGIIGKVSTVTHYTAIEKQETGATFAARMKKQALQAGVEIVQAEAVHVALTGEVKSVTADRGVYEAKRIILANGGTPRKLGIPGEKELAGKGMGMNAARDGAAYAGKNVYVVGGADGAVKEALYLAGFAKQVTIVHFEEQLGCIAEFRQKVAAVGNISVRLASRLHAVYGQDQVERLEIASEQDGSIETIEDPGCGIFVYAGILPNTELYTELALEGGYIPTNDKMETAIPGVYAAGDIRVKQVRQVATAVSDGAIAAINAAMEQ</sequence>
<evidence type="ECO:0000259" key="3">
    <source>
        <dbReference type="Pfam" id="PF07992"/>
    </source>
</evidence>
<evidence type="ECO:0000256" key="2">
    <source>
        <dbReference type="ARBA" id="ARBA00023002"/>
    </source>
</evidence>
<dbReference type="PANTHER" id="PTHR48105">
    <property type="entry name" value="THIOREDOXIN REDUCTASE 1-RELATED-RELATED"/>
    <property type="match status" value="1"/>
</dbReference>
<dbReference type="Gene3D" id="3.50.50.60">
    <property type="entry name" value="FAD/NAD(P)-binding domain"/>
    <property type="match status" value="2"/>
</dbReference>
<reference evidence="4" key="1">
    <citation type="journal article" date="2022" name="Int. J. Syst. Evol. Microbiol.">
        <title>Genome-based, phenotypic and chemotaxonomic classification of Faecalibacterium strains: proposal of three novel species Faecalibacterium duncaniae sp. nov., Faecalibacterium hattorii sp. nov. and Faecalibacterium gallinarum sp. nov. .</title>
        <authorList>
            <person name="Sakamoto M."/>
            <person name="Sakurai N."/>
            <person name="Tanno H."/>
            <person name="Iino T."/>
            <person name="Ohkuma M."/>
            <person name="Endo A."/>
        </authorList>
    </citation>
    <scope>NUCLEOTIDE SEQUENCE</scope>
    <source>
        <strain evidence="4">JCM 17207</strain>
    </source>
</reference>
<protein>
    <submittedName>
        <fullName evidence="4">Thioredoxin reductase</fullName>
    </submittedName>
</protein>
<feature type="domain" description="FAD/NAD(P)-binding" evidence="3">
    <location>
        <begin position="2"/>
        <end position="289"/>
    </location>
</feature>
<dbReference type="AlphaFoldDB" id="A0AA37IWG8"/>
<evidence type="ECO:0000313" key="5">
    <source>
        <dbReference type="Proteomes" id="UP001055185"/>
    </source>
</evidence>
<organism evidence="4 5">
    <name type="scientific">Faecalibacterium gallinarum</name>
    <dbReference type="NCBI Taxonomy" id="2903556"/>
    <lineage>
        <taxon>Bacteria</taxon>
        <taxon>Bacillati</taxon>
        <taxon>Bacillota</taxon>
        <taxon>Clostridia</taxon>
        <taxon>Eubacteriales</taxon>
        <taxon>Oscillospiraceae</taxon>
        <taxon>Faecalibacterium</taxon>
    </lineage>
</organism>
<keyword evidence="1" id="KW-0285">Flavoprotein</keyword>
<gene>
    <name evidence="4" type="primary">trxB2</name>
    <name evidence="4" type="ORF">JCM17207_02650</name>
</gene>
<dbReference type="SUPFAM" id="SSF51905">
    <property type="entry name" value="FAD/NAD(P)-binding domain"/>
    <property type="match status" value="2"/>
</dbReference>